<proteinExistence type="predicted"/>
<protein>
    <submittedName>
        <fullName evidence="1">Uncharacterized protein</fullName>
    </submittedName>
</protein>
<evidence type="ECO:0000313" key="1">
    <source>
        <dbReference type="EMBL" id="SVA66786.1"/>
    </source>
</evidence>
<sequence length="39" mass="4684">YLIAKNVTLMLDYQKNIDEINKVENRIKILDNTTIKKIY</sequence>
<accession>A0A381XPS3</accession>
<dbReference type="EMBL" id="UINC01015949">
    <property type="protein sequence ID" value="SVA66786.1"/>
    <property type="molecule type" value="Genomic_DNA"/>
</dbReference>
<feature type="non-terminal residue" evidence="1">
    <location>
        <position position="1"/>
    </location>
</feature>
<gene>
    <name evidence="1" type="ORF">METZ01_LOCUS119640</name>
</gene>
<name>A0A381XPS3_9ZZZZ</name>
<dbReference type="AlphaFoldDB" id="A0A381XPS3"/>
<reference evidence="1" key="1">
    <citation type="submission" date="2018-05" db="EMBL/GenBank/DDBJ databases">
        <authorList>
            <person name="Lanie J.A."/>
            <person name="Ng W.-L."/>
            <person name="Kazmierczak K.M."/>
            <person name="Andrzejewski T.M."/>
            <person name="Davidsen T.M."/>
            <person name="Wayne K.J."/>
            <person name="Tettelin H."/>
            <person name="Glass J.I."/>
            <person name="Rusch D."/>
            <person name="Podicherti R."/>
            <person name="Tsui H.-C.T."/>
            <person name="Winkler M.E."/>
        </authorList>
    </citation>
    <scope>NUCLEOTIDE SEQUENCE</scope>
</reference>
<organism evidence="1">
    <name type="scientific">marine metagenome</name>
    <dbReference type="NCBI Taxonomy" id="408172"/>
    <lineage>
        <taxon>unclassified sequences</taxon>
        <taxon>metagenomes</taxon>
        <taxon>ecological metagenomes</taxon>
    </lineage>
</organism>